<dbReference type="AlphaFoldDB" id="A0A7W7ZCS6"/>
<evidence type="ECO:0000256" key="8">
    <source>
        <dbReference type="ARBA" id="ARBA00023136"/>
    </source>
</evidence>
<evidence type="ECO:0000256" key="4">
    <source>
        <dbReference type="ARBA" id="ARBA00022475"/>
    </source>
</evidence>
<dbReference type="PANTHER" id="PTHR32063">
    <property type="match status" value="1"/>
</dbReference>
<gene>
    <name evidence="10" type="ORF">HDF16_002241</name>
</gene>
<evidence type="ECO:0000313" key="10">
    <source>
        <dbReference type="EMBL" id="MBB5057535.1"/>
    </source>
</evidence>
<keyword evidence="6 9" id="KW-0812">Transmembrane</keyword>
<feature type="transmembrane region" description="Helical" evidence="9">
    <location>
        <begin position="1016"/>
        <end position="1042"/>
    </location>
</feature>
<dbReference type="PRINTS" id="PR00702">
    <property type="entry name" value="ACRIFLAVINRP"/>
</dbReference>
<feature type="transmembrane region" description="Helical" evidence="9">
    <location>
        <begin position="447"/>
        <end position="468"/>
    </location>
</feature>
<keyword evidence="11" id="KW-1185">Reference proteome</keyword>
<dbReference type="FunFam" id="3.30.70.1430:FF:000001">
    <property type="entry name" value="Efflux pump membrane transporter"/>
    <property type="match status" value="1"/>
</dbReference>
<evidence type="ECO:0000256" key="9">
    <source>
        <dbReference type="SAM" id="Phobius"/>
    </source>
</evidence>
<keyword evidence="7 9" id="KW-1133">Transmembrane helix</keyword>
<dbReference type="SUPFAM" id="SSF82714">
    <property type="entry name" value="Multidrug efflux transporter AcrB TolC docking domain, DN and DC subdomains"/>
    <property type="match status" value="2"/>
</dbReference>
<feature type="transmembrane region" description="Helical" evidence="9">
    <location>
        <begin position="538"/>
        <end position="568"/>
    </location>
</feature>
<evidence type="ECO:0000256" key="5">
    <source>
        <dbReference type="ARBA" id="ARBA00022519"/>
    </source>
</evidence>
<keyword evidence="4" id="KW-1003">Cell membrane</keyword>
<feature type="transmembrane region" description="Helical" evidence="9">
    <location>
        <begin position="372"/>
        <end position="393"/>
    </location>
</feature>
<organism evidence="10 11">
    <name type="scientific">Granulicella aggregans</name>
    <dbReference type="NCBI Taxonomy" id="474949"/>
    <lineage>
        <taxon>Bacteria</taxon>
        <taxon>Pseudomonadati</taxon>
        <taxon>Acidobacteriota</taxon>
        <taxon>Terriglobia</taxon>
        <taxon>Terriglobales</taxon>
        <taxon>Acidobacteriaceae</taxon>
        <taxon>Granulicella</taxon>
    </lineage>
</organism>
<dbReference type="InterPro" id="IPR027463">
    <property type="entry name" value="AcrB_DN_DC_subdom"/>
</dbReference>
<dbReference type="SUPFAM" id="SSF82866">
    <property type="entry name" value="Multidrug efflux transporter AcrB transmembrane domain"/>
    <property type="match status" value="2"/>
</dbReference>
<evidence type="ECO:0000256" key="6">
    <source>
        <dbReference type="ARBA" id="ARBA00022692"/>
    </source>
</evidence>
<evidence type="ECO:0000313" key="11">
    <source>
        <dbReference type="Proteomes" id="UP000540989"/>
    </source>
</evidence>
<sequence length="1068" mass="113937">MVDFFIRRPIFATVCALLIVLAGAVCIPTLPISLYPDLAPPQVVVSCNYIGANSKDVESAVTTILEQSINGVEGMRYISSTSSNDGTSTITVTFQTGYSLDIAAVDVQNRVSSVSGRLPATVNNTGISITKANANFVLAIGFVSPDKSLSPLFISNYIDVYVADALKRVPGVGAVVIFGERKYAMRVWLDPAKLAARQLTALDVTNALSEQNIEVPAGQLGIPPSDEKQSFQIAVRVAGRLADPTQFGDVIIKNSSTGNGIVQLKDVGRAEIGAENYNTDLKFFGGGAGGDAVGVGVQQLATANALSVKKQCETVLAELSKSFPPGMKYVVAVDQTLVVSDSIKEVETTLAEAVIIVIIVIFLFLQDWRATIIPAVTIPVSLIGTFAFIKLFGFSINSLTLFGITLATGLVVDDAIVVIENVQRHLEEEVERGEVNESRDAHHATSVAMAEVTSAVIATSLVLISVFVPVSFFPGTTGILYKQFSLTIAFAIAISAFNALTLSPALAAILLRPQARPTGILGLLLNPIEALIKQAIKIYAAIATFVVRIRWVVLVIFLVALGLTGYMYQHVPTAFIPAEDQSYFIIIVQTPPGASLAYTTEFATRGANLVRQDDDVFGTFSVMGFSLAGGSSPNSGLIFAPLKPIDDRTKKGAGHSAHEIVSRIGPKLFGVPGGILFAAEPPAIAGLGTVGGFQFMLQDAGRNTFTDIDRVAHQIVGASRNPASGLTALNTTFTANDPQLQVTFDREKAKTMGVPLSQITSAMSTFMGSSYVNDFDFNNRSYRVYVQADQMFRRSATDLKGYYVRSNTNQMIPLENLVMVNETSGPQVINHYNLFRSAEIDGSPAPGLSSGQGLENMVKLFDQVKLQGMSYSWTGIALEEIESSGKAIIIFGLGLLVVYLALAAQYESFALPFIILLAVPMAILGALSLVSARGLVDDVYVQIGLVMLIGLSAKNSILIVEFAEQQLEHGKSIIEAAIVAAELRLRPILMTSIAFILGVLPLYFATGAGAYGRHSVGTAIVGGMILSTILNLVFIPVLYVLLKTFLGMFSKDKKKEGGNQPPPSPVTP</sequence>
<dbReference type="Gene3D" id="1.20.1640.10">
    <property type="entry name" value="Multidrug efflux transporter AcrB transmembrane domain"/>
    <property type="match status" value="2"/>
</dbReference>
<dbReference type="EMBL" id="JACHIP010000003">
    <property type="protein sequence ID" value="MBB5057535.1"/>
    <property type="molecule type" value="Genomic_DNA"/>
</dbReference>
<dbReference type="GO" id="GO:0005886">
    <property type="term" value="C:plasma membrane"/>
    <property type="evidence" value="ECO:0007669"/>
    <property type="project" value="UniProtKB-SubCell"/>
</dbReference>
<evidence type="ECO:0000256" key="1">
    <source>
        <dbReference type="ARBA" id="ARBA00004429"/>
    </source>
</evidence>
<feature type="transmembrane region" description="Helical" evidence="9">
    <location>
        <begin position="939"/>
        <end position="962"/>
    </location>
</feature>
<comment type="subcellular location">
    <subcellularLocation>
        <location evidence="1">Cell inner membrane</location>
        <topology evidence="1">Multi-pass membrane protein</topology>
    </subcellularLocation>
</comment>
<keyword evidence="8 9" id="KW-0472">Membrane</keyword>
<dbReference type="GO" id="GO:0015562">
    <property type="term" value="F:efflux transmembrane transporter activity"/>
    <property type="evidence" value="ECO:0007669"/>
    <property type="project" value="InterPro"/>
</dbReference>
<dbReference type="InterPro" id="IPR004764">
    <property type="entry name" value="MdtF-like"/>
</dbReference>
<comment type="similarity">
    <text evidence="2">Belongs to the resistance-nodulation-cell division (RND) (TC 2.A.6) family.</text>
</comment>
<dbReference type="Gene3D" id="3.30.70.1320">
    <property type="entry name" value="Multidrug efflux transporter AcrB pore domain like"/>
    <property type="match status" value="1"/>
</dbReference>
<dbReference type="InterPro" id="IPR001036">
    <property type="entry name" value="Acrflvin-R"/>
</dbReference>
<dbReference type="GO" id="GO:0042910">
    <property type="term" value="F:xenobiotic transmembrane transporter activity"/>
    <property type="evidence" value="ECO:0007669"/>
    <property type="project" value="TreeGrafter"/>
</dbReference>
<dbReference type="PANTHER" id="PTHR32063:SF11">
    <property type="entry name" value="CATION OR DRUG EFFLUX SYSTEM PROTEIN"/>
    <property type="match status" value="1"/>
</dbReference>
<dbReference type="Gene3D" id="3.30.2090.10">
    <property type="entry name" value="Multidrug efflux transporter AcrB TolC docking domain, DN and DC subdomains"/>
    <property type="match status" value="2"/>
</dbReference>
<dbReference type="SUPFAM" id="SSF82693">
    <property type="entry name" value="Multidrug efflux transporter AcrB pore domain, PN1, PN2, PC1 and PC2 subdomains"/>
    <property type="match status" value="4"/>
</dbReference>
<dbReference type="Gene3D" id="3.30.70.1430">
    <property type="entry name" value="Multidrug efflux transporter AcrB pore domain"/>
    <property type="match status" value="2"/>
</dbReference>
<feature type="transmembrane region" description="Helical" evidence="9">
    <location>
        <begin position="399"/>
        <end position="419"/>
    </location>
</feature>
<dbReference type="GO" id="GO:0009636">
    <property type="term" value="P:response to toxic substance"/>
    <property type="evidence" value="ECO:0007669"/>
    <property type="project" value="UniProtKB-ARBA"/>
</dbReference>
<reference evidence="10 11" key="1">
    <citation type="submission" date="2020-08" db="EMBL/GenBank/DDBJ databases">
        <title>Genomic Encyclopedia of Type Strains, Phase IV (KMG-V): Genome sequencing to study the core and pangenomes of soil and plant-associated prokaryotes.</title>
        <authorList>
            <person name="Whitman W."/>
        </authorList>
    </citation>
    <scope>NUCLEOTIDE SEQUENCE [LARGE SCALE GENOMIC DNA]</scope>
    <source>
        <strain evidence="10 11">M8UP14</strain>
    </source>
</reference>
<evidence type="ECO:0000256" key="2">
    <source>
        <dbReference type="ARBA" id="ARBA00010942"/>
    </source>
</evidence>
<dbReference type="Proteomes" id="UP000540989">
    <property type="component" value="Unassembled WGS sequence"/>
</dbReference>
<dbReference type="RefSeq" id="WP_184216526.1">
    <property type="nucleotide sequence ID" value="NZ_JACHIP010000003.1"/>
</dbReference>
<dbReference type="Gene3D" id="3.30.70.1440">
    <property type="entry name" value="Multidrug efflux transporter AcrB pore domain"/>
    <property type="match status" value="1"/>
</dbReference>
<feature type="transmembrane region" description="Helical" evidence="9">
    <location>
        <begin position="348"/>
        <end position="365"/>
    </location>
</feature>
<evidence type="ECO:0000256" key="3">
    <source>
        <dbReference type="ARBA" id="ARBA00022448"/>
    </source>
</evidence>
<feature type="transmembrane region" description="Helical" evidence="9">
    <location>
        <begin position="909"/>
        <end position="927"/>
    </location>
</feature>
<proteinExistence type="inferred from homology"/>
<feature type="transmembrane region" description="Helical" evidence="9">
    <location>
        <begin position="983"/>
        <end position="1004"/>
    </location>
</feature>
<protein>
    <submittedName>
        <fullName evidence="10">HAE1 family hydrophobic/amphiphilic exporter-1</fullName>
    </submittedName>
</protein>
<feature type="transmembrane region" description="Helical" evidence="9">
    <location>
        <begin position="488"/>
        <end position="511"/>
    </location>
</feature>
<feature type="transmembrane region" description="Helical" evidence="9">
    <location>
        <begin position="884"/>
        <end position="902"/>
    </location>
</feature>
<evidence type="ECO:0000256" key="7">
    <source>
        <dbReference type="ARBA" id="ARBA00022989"/>
    </source>
</evidence>
<accession>A0A7W7ZCS6</accession>
<dbReference type="FunFam" id="1.20.1640.10:FF:000001">
    <property type="entry name" value="Efflux pump membrane transporter"/>
    <property type="match status" value="1"/>
</dbReference>
<comment type="caution">
    <text evidence="10">The sequence shown here is derived from an EMBL/GenBank/DDBJ whole genome shotgun (WGS) entry which is preliminary data.</text>
</comment>
<name>A0A7W7ZCS6_9BACT</name>
<keyword evidence="3" id="KW-0813">Transport</keyword>
<dbReference type="Pfam" id="PF00873">
    <property type="entry name" value="ACR_tran"/>
    <property type="match status" value="1"/>
</dbReference>
<keyword evidence="5" id="KW-0997">Cell inner membrane</keyword>
<dbReference type="NCBIfam" id="TIGR00915">
    <property type="entry name" value="2A0602"/>
    <property type="match status" value="1"/>
</dbReference>